<proteinExistence type="predicted"/>
<keyword evidence="2" id="KW-1185">Reference proteome</keyword>
<dbReference type="Proteomes" id="UP001232148">
    <property type="component" value="Unassembled WGS sequence"/>
</dbReference>
<evidence type="ECO:0000313" key="2">
    <source>
        <dbReference type="Proteomes" id="UP001232148"/>
    </source>
</evidence>
<reference evidence="1" key="1">
    <citation type="submission" date="2021-06" db="EMBL/GenBank/DDBJ databases">
        <title>Comparative genomics, transcriptomics and evolutionary studies reveal genomic signatures of adaptation to plant cell wall in hemibiotrophic fungi.</title>
        <authorList>
            <consortium name="DOE Joint Genome Institute"/>
            <person name="Baroncelli R."/>
            <person name="Diaz J.F."/>
            <person name="Benocci T."/>
            <person name="Peng M."/>
            <person name="Battaglia E."/>
            <person name="Haridas S."/>
            <person name="Andreopoulos W."/>
            <person name="Labutti K."/>
            <person name="Pangilinan J."/>
            <person name="Floch G.L."/>
            <person name="Makela M.R."/>
            <person name="Henrissat B."/>
            <person name="Grigoriev I.V."/>
            <person name="Crouch J.A."/>
            <person name="De Vries R.P."/>
            <person name="Sukno S.A."/>
            <person name="Thon M.R."/>
        </authorList>
    </citation>
    <scope>NUCLEOTIDE SEQUENCE</scope>
    <source>
        <strain evidence="1">MAFF235873</strain>
    </source>
</reference>
<protein>
    <submittedName>
        <fullName evidence="1">Uncharacterized protein</fullName>
    </submittedName>
</protein>
<dbReference type="AlphaFoldDB" id="A0AAD9M5K0"/>
<evidence type="ECO:0000313" key="1">
    <source>
        <dbReference type="EMBL" id="KAK2029730.1"/>
    </source>
</evidence>
<gene>
    <name evidence="1" type="ORF">LX32DRAFT_349458</name>
</gene>
<accession>A0AAD9M5K0</accession>
<dbReference type="EMBL" id="MU842860">
    <property type="protein sequence ID" value="KAK2029730.1"/>
    <property type="molecule type" value="Genomic_DNA"/>
</dbReference>
<comment type="caution">
    <text evidence="1">The sequence shown here is derived from an EMBL/GenBank/DDBJ whole genome shotgun (WGS) entry which is preliminary data.</text>
</comment>
<organism evidence="1 2">
    <name type="scientific">Colletotrichum zoysiae</name>
    <dbReference type="NCBI Taxonomy" id="1216348"/>
    <lineage>
        <taxon>Eukaryota</taxon>
        <taxon>Fungi</taxon>
        <taxon>Dikarya</taxon>
        <taxon>Ascomycota</taxon>
        <taxon>Pezizomycotina</taxon>
        <taxon>Sordariomycetes</taxon>
        <taxon>Hypocreomycetidae</taxon>
        <taxon>Glomerellales</taxon>
        <taxon>Glomerellaceae</taxon>
        <taxon>Colletotrichum</taxon>
        <taxon>Colletotrichum graminicola species complex</taxon>
    </lineage>
</organism>
<sequence>MTGHGAPCVDEGQTLLFTNGGDFTFNDRGRKRNFTKGGWHEKTKKPLERSTTFGISQRSLDRERMRVIARDVMTHSPTATNECFGWRGRGVSIWGGQLLVSTRCVARRRVKKGLAAWTSCNEESTTDYVVLCMVIGKAAGLKMLMVHCPWIMWPMRSLTPRIRRCCLPCGWLLLLPLQLLTVNVAKKETARHHRCCRL</sequence>
<name>A0AAD9M5K0_9PEZI</name>